<dbReference type="AlphaFoldDB" id="A0A1G5C8K8"/>
<evidence type="ECO:0000256" key="1">
    <source>
        <dbReference type="SAM" id="Coils"/>
    </source>
</evidence>
<keyword evidence="3" id="KW-1185">Reference proteome</keyword>
<accession>A0A1G5C8K8</accession>
<name>A0A1G5C8K8_9FIRM</name>
<proteinExistence type="predicted"/>
<evidence type="ECO:0000313" key="3">
    <source>
        <dbReference type="Proteomes" id="UP000183047"/>
    </source>
</evidence>
<organism evidence="2 3">
    <name type="scientific">Butyrivibrio hungatei</name>
    <dbReference type="NCBI Taxonomy" id="185008"/>
    <lineage>
        <taxon>Bacteria</taxon>
        <taxon>Bacillati</taxon>
        <taxon>Bacillota</taxon>
        <taxon>Clostridia</taxon>
        <taxon>Lachnospirales</taxon>
        <taxon>Lachnospiraceae</taxon>
        <taxon>Butyrivibrio</taxon>
    </lineage>
</organism>
<sequence>MKTKNLKQGQTYETATGKIEYTLQSDMMFHYVMQKSKGALTGLVCALKGISPSEVKDIHVENPIDLNNAVRETIMDIKLTLNSNEIMNIELQMYFEEKWIQHSILYLCMAYDCIGHGEDYTQIKPTTLYCITDLNLLPNADPEFYSKYQFLNVKNHKLYSDIIGINVLQLNHTGLATQKDIDNNLVYWANLFKATTWEDFKALAKDNPAIEEVGTMIFELNYDNQAKELLEGQRRYREQMATQYASGVIDGKKELQPIIDDLEDEVNRLQALLKEHGISDK</sequence>
<dbReference type="EMBL" id="FMUR01000006">
    <property type="protein sequence ID" value="SCX98661.1"/>
    <property type="molecule type" value="Genomic_DNA"/>
</dbReference>
<protein>
    <recommendedName>
        <fullName evidence="4">Rpn family recombination-promoting nuclease/putative transposase</fullName>
    </recommendedName>
</protein>
<evidence type="ECO:0008006" key="4">
    <source>
        <dbReference type="Google" id="ProtNLM"/>
    </source>
</evidence>
<gene>
    <name evidence="2" type="ORF">SAMN02910451_00972</name>
</gene>
<evidence type="ECO:0000313" key="2">
    <source>
        <dbReference type="EMBL" id="SCX98661.1"/>
    </source>
</evidence>
<dbReference type="RefSeq" id="WP_074461706.1">
    <property type="nucleotide sequence ID" value="NZ_FMUR01000006.1"/>
</dbReference>
<reference evidence="3" key="1">
    <citation type="submission" date="2016-10" db="EMBL/GenBank/DDBJ databases">
        <authorList>
            <person name="Varghese N."/>
            <person name="Submissions S."/>
        </authorList>
    </citation>
    <scope>NUCLEOTIDE SEQUENCE [LARGE SCALE GENOMIC DNA]</scope>
    <source>
        <strain evidence="3">XBD2006</strain>
    </source>
</reference>
<dbReference type="Proteomes" id="UP000183047">
    <property type="component" value="Unassembled WGS sequence"/>
</dbReference>
<dbReference type="Pfam" id="PF12784">
    <property type="entry name" value="PDDEXK_2"/>
    <property type="match status" value="1"/>
</dbReference>
<keyword evidence="1" id="KW-0175">Coiled coil</keyword>
<feature type="coiled-coil region" evidence="1">
    <location>
        <begin position="252"/>
        <end position="279"/>
    </location>
</feature>